<name>A0A6H5I1L9_9HYME</name>
<dbReference type="AlphaFoldDB" id="A0A6H5I1L9"/>
<evidence type="ECO:0000313" key="1">
    <source>
        <dbReference type="EMBL" id="CAB0031644.1"/>
    </source>
</evidence>
<gene>
    <name evidence="1" type="ORF">TBRA_LOCUS3611</name>
</gene>
<protein>
    <submittedName>
        <fullName evidence="1">Uncharacterized protein</fullName>
    </submittedName>
</protein>
<reference evidence="1 2" key="1">
    <citation type="submission" date="2020-02" db="EMBL/GenBank/DDBJ databases">
        <authorList>
            <person name="Ferguson B K."/>
        </authorList>
    </citation>
    <scope>NUCLEOTIDE SEQUENCE [LARGE SCALE GENOMIC DNA]</scope>
</reference>
<proteinExistence type="predicted"/>
<dbReference type="Proteomes" id="UP000479190">
    <property type="component" value="Unassembled WGS sequence"/>
</dbReference>
<accession>A0A6H5I1L9</accession>
<dbReference type="EMBL" id="CADCXV010000649">
    <property type="protein sequence ID" value="CAB0031644.1"/>
    <property type="molecule type" value="Genomic_DNA"/>
</dbReference>
<organism evidence="1 2">
    <name type="scientific">Trichogramma brassicae</name>
    <dbReference type="NCBI Taxonomy" id="86971"/>
    <lineage>
        <taxon>Eukaryota</taxon>
        <taxon>Metazoa</taxon>
        <taxon>Ecdysozoa</taxon>
        <taxon>Arthropoda</taxon>
        <taxon>Hexapoda</taxon>
        <taxon>Insecta</taxon>
        <taxon>Pterygota</taxon>
        <taxon>Neoptera</taxon>
        <taxon>Endopterygota</taxon>
        <taxon>Hymenoptera</taxon>
        <taxon>Apocrita</taxon>
        <taxon>Proctotrupomorpha</taxon>
        <taxon>Chalcidoidea</taxon>
        <taxon>Trichogrammatidae</taxon>
        <taxon>Trichogramma</taxon>
    </lineage>
</organism>
<sequence length="81" mass="9344">MQEELYCTQGARPKILRICSDIEAEEDRHAHHEVNEKQRQENCVVESDAQMEQSIPTLPALVDWRSPRMRPADVMNLPSAD</sequence>
<evidence type="ECO:0000313" key="2">
    <source>
        <dbReference type="Proteomes" id="UP000479190"/>
    </source>
</evidence>
<keyword evidence="2" id="KW-1185">Reference proteome</keyword>